<dbReference type="InterPro" id="IPR036866">
    <property type="entry name" value="RibonucZ/Hydroxyglut_hydro"/>
</dbReference>
<dbReference type="GO" id="GO:0019243">
    <property type="term" value="P:methylglyoxal catabolic process to D-lactate via S-lactoyl-glutathione"/>
    <property type="evidence" value="ECO:0007669"/>
    <property type="project" value="InterPro"/>
</dbReference>
<dbReference type="GO" id="GO:0031123">
    <property type="term" value="P:RNA 3'-end processing"/>
    <property type="evidence" value="ECO:0007669"/>
    <property type="project" value="UniProtKB-ARBA"/>
</dbReference>
<dbReference type="InterPro" id="IPR017782">
    <property type="entry name" value="Hydroxyacylglutathione_Hdrlase"/>
</dbReference>
<evidence type="ECO:0000256" key="9">
    <source>
        <dbReference type="ARBA" id="ARBA00031044"/>
    </source>
</evidence>
<feature type="chain" id="PRO_5043987622" description="hydroxyacylglutathione hydrolase" evidence="10">
    <location>
        <begin position="28"/>
        <end position="313"/>
    </location>
</feature>
<proteinExistence type="inferred from homology"/>
<keyword evidence="7" id="KW-0378">Hydrolase</keyword>
<feature type="domain" description="Metallo-beta-lactamase" evidence="11">
    <location>
        <begin position="67"/>
        <end position="229"/>
    </location>
</feature>
<keyword evidence="8" id="KW-0862">Zinc</keyword>
<comment type="similarity">
    <text evidence="4">Belongs to the metallo-beta-lactamase superfamily. Glyoxalase II family.</text>
</comment>
<dbReference type="PIRSF" id="PIRSF005457">
    <property type="entry name" value="Glx"/>
    <property type="match status" value="1"/>
</dbReference>
<evidence type="ECO:0000256" key="6">
    <source>
        <dbReference type="ARBA" id="ARBA00022723"/>
    </source>
</evidence>
<comment type="catalytic activity">
    <reaction evidence="1">
        <text>an S-(2-hydroxyacyl)glutathione + H2O = a 2-hydroxy carboxylate + glutathione + H(+)</text>
        <dbReference type="Rhea" id="RHEA:21864"/>
        <dbReference type="ChEBI" id="CHEBI:15377"/>
        <dbReference type="ChEBI" id="CHEBI:15378"/>
        <dbReference type="ChEBI" id="CHEBI:57925"/>
        <dbReference type="ChEBI" id="CHEBI:58896"/>
        <dbReference type="ChEBI" id="CHEBI:71261"/>
        <dbReference type="EC" id="3.1.2.6"/>
    </reaction>
</comment>
<evidence type="ECO:0000256" key="2">
    <source>
        <dbReference type="ARBA" id="ARBA00001947"/>
    </source>
</evidence>
<dbReference type="InterPro" id="IPR035680">
    <property type="entry name" value="Clx_II_MBL"/>
</dbReference>
<dbReference type="EMBL" id="CAVLGL010000093">
    <property type="protein sequence ID" value="CAK1596414.1"/>
    <property type="molecule type" value="Genomic_DNA"/>
</dbReference>
<dbReference type="Proteomes" id="UP001314205">
    <property type="component" value="Unassembled WGS sequence"/>
</dbReference>
<dbReference type="InterPro" id="IPR032282">
    <property type="entry name" value="HAGH_C"/>
</dbReference>
<evidence type="ECO:0000256" key="5">
    <source>
        <dbReference type="ARBA" id="ARBA00011917"/>
    </source>
</evidence>
<organism evidence="12 13">
    <name type="scientific">Parnassius mnemosyne</name>
    <name type="common">clouded apollo</name>
    <dbReference type="NCBI Taxonomy" id="213953"/>
    <lineage>
        <taxon>Eukaryota</taxon>
        <taxon>Metazoa</taxon>
        <taxon>Ecdysozoa</taxon>
        <taxon>Arthropoda</taxon>
        <taxon>Hexapoda</taxon>
        <taxon>Insecta</taxon>
        <taxon>Pterygota</taxon>
        <taxon>Neoptera</taxon>
        <taxon>Endopterygota</taxon>
        <taxon>Lepidoptera</taxon>
        <taxon>Glossata</taxon>
        <taxon>Ditrysia</taxon>
        <taxon>Papilionoidea</taxon>
        <taxon>Papilionidae</taxon>
        <taxon>Parnassiinae</taxon>
        <taxon>Parnassini</taxon>
        <taxon>Parnassius</taxon>
        <taxon>Driopa</taxon>
    </lineage>
</organism>
<dbReference type="EC" id="3.1.2.6" evidence="5"/>
<comment type="pathway">
    <text evidence="3">Secondary metabolite metabolism; methylglyoxal degradation; (R)-lactate from methylglyoxal: step 2/2.</text>
</comment>
<dbReference type="AlphaFoldDB" id="A0AAV1LMP9"/>
<evidence type="ECO:0000313" key="12">
    <source>
        <dbReference type="EMBL" id="CAK1596414.1"/>
    </source>
</evidence>
<evidence type="ECO:0000259" key="11">
    <source>
        <dbReference type="SMART" id="SM00849"/>
    </source>
</evidence>
<protein>
    <recommendedName>
        <fullName evidence="5">hydroxyacylglutathione hydrolase</fullName>
        <ecNumber evidence="5">3.1.2.6</ecNumber>
    </recommendedName>
    <alternativeName>
        <fullName evidence="9">Glyoxalase II</fullName>
    </alternativeName>
</protein>
<dbReference type="NCBIfam" id="TIGR03413">
    <property type="entry name" value="GSH_gloB"/>
    <property type="match status" value="1"/>
</dbReference>
<dbReference type="GO" id="GO:0004416">
    <property type="term" value="F:hydroxyacylglutathione hydrolase activity"/>
    <property type="evidence" value="ECO:0007669"/>
    <property type="project" value="UniProtKB-EC"/>
</dbReference>
<dbReference type="HAMAP" id="MF_01374">
    <property type="entry name" value="Glyoxalase_2"/>
    <property type="match status" value="1"/>
</dbReference>
<comment type="caution">
    <text evidence="12">The sequence shown here is derived from an EMBL/GenBank/DDBJ whole genome shotgun (WGS) entry which is preliminary data.</text>
</comment>
<evidence type="ECO:0000256" key="7">
    <source>
        <dbReference type="ARBA" id="ARBA00022801"/>
    </source>
</evidence>
<accession>A0AAV1LMP9</accession>
<dbReference type="Pfam" id="PF16123">
    <property type="entry name" value="HAGH_C"/>
    <property type="match status" value="1"/>
</dbReference>
<keyword evidence="10" id="KW-0732">Signal</keyword>
<sequence>MKDASNGNSAIWLLLWEVINSLPLGLSQGITKLYFQALTWKQQGFHSIQEHLEYNKMDVKILPALQDNYMYLIVDKATKEAAIVDPVEPNTVMKAVQEHGVKLTMVLTTHHHWDHAGGNENLVKMQPGLQVYGGDDRIGALTTKVKHNTKFNIGRLNVQCLFTPCHTSGHICYFVTAPEEGEDSAVFTGDTLFLGGCGRFFEGTADQMHHALIEVLSRLPNETKVFCGHEYTLQNLKFALHVEPENENVKEKISWSKQRRQEGKPTVPSTIAEEKLYNPFMRVMEPAVMKHANKTEPIETMKAIRLEKDSFKG</sequence>
<evidence type="ECO:0000256" key="10">
    <source>
        <dbReference type="SAM" id="SignalP"/>
    </source>
</evidence>
<dbReference type="PANTHER" id="PTHR11935">
    <property type="entry name" value="BETA LACTAMASE DOMAIN"/>
    <property type="match status" value="1"/>
</dbReference>
<evidence type="ECO:0000256" key="8">
    <source>
        <dbReference type="ARBA" id="ARBA00022833"/>
    </source>
</evidence>
<dbReference type="GO" id="GO:0046872">
    <property type="term" value="F:metal ion binding"/>
    <property type="evidence" value="ECO:0007669"/>
    <property type="project" value="UniProtKB-KW"/>
</dbReference>
<dbReference type="InterPro" id="IPR001279">
    <property type="entry name" value="Metallo-B-lactamas"/>
</dbReference>
<dbReference type="SUPFAM" id="SSF56281">
    <property type="entry name" value="Metallo-hydrolase/oxidoreductase"/>
    <property type="match status" value="1"/>
</dbReference>
<reference evidence="12 13" key="1">
    <citation type="submission" date="2023-11" db="EMBL/GenBank/DDBJ databases">
        <authorList>
            <person name="Hedman E."/>
            <person name="Englund M."/>
            <person name="Stromberg M."/>
            <person name="Nyberg Akerstrom W."/>
            <person name="Nylinder S."/>
            <person name="Jareborg N."/>
            <person name="Kallberg Y."/>
            <person name="Kronander E."/>
        </authorList>
    </citation>
    <scope>NUCLEOTIDE SEQUENCE [LARGE SCALE GENOMIC DNA]</scope>
</reference>
<dbReference type="FunFam" id="3.60.15.10:FF:000019">
    <property type="entry name" value="Hydroxyacylglutathione hydrolase, mitochondrial"/>
    <property type="match status" value="1"/>
</dbReference>
<dbReference type="Pfam" id="PF00753">
    <property type="entry name" value="Lactamase_B"/>
    <property type="match status" value="1"/>
</dbReference>
<evidence type="ECO:0000256" key="3">
    <source>
        <dbReference type="ARBA" id="ARBA00004963"/>
    </source>
</evidence>
<dbReference type="Gene3D" id="3.60.15.10">
    <property type="entry name" value="Ribonuclease Z/Hydroxyacylglutathione hydrolase-like"/>
    <property type="match status" value="1"/>
</dbReference>
<feature type="signal peptide" evidence="10">
    <location>
        <begin position="1"/>
        <end position="27"/>
    </location>
</feature>
<comment type="cofactor">
    <cofactor evidence="2">
        <name>Zn(2+)</name>
        <dbReference type="ChEBI" id="CHEBI:29105"/>
    </cofactor>
</comment>
<dbReference type="CDD" id="cd07723">
    <property type="entry name" value="hydroxyacylglutathione_hydrolase_MBL-fold"/>
    <property type="match status" value="1"/>
</dbReference>
<dbReference type="SMART" id="SM00849">
    <property type="entry name" value="Lactamase_B"/>
    <property type="match status" value="1"/>
</dbReference>
<name>A0AAV1LMP9_9NEOP</name>
<evidence type="ECO:0000256" key="4">
    <source>
        <dbReference type="ARBA" id="ARBA00006759"/>
    </source>
</evidence>
<dbReference type="PANTHER" id="PTHR11935:SF94">
    <property type="entry name" value="TENZING NORGAY, ISOFORM C"/>
    <property type="match status" value="1"/>
</dbReference>
<evidence type="ECO:0000313" key="13">
    <source>
        <dbReference type="Proteomes" id="UP001314205"/>
    </source>
</evidence>
<evidence type="ECO:0000256" key="1">
    <source>
        <dbReference type="ARBA" id="ARBA00001623"/>
    </source>
</evidence>
<keyword evidence="13" id="KW-1185">Reference proteome</keyword>
<gene>
    <name evidence="12" type="ORF">PARMNEM_LOCUS15766</name>
</gene>
<keyword evidence="6" id="KW-0479">Metal-binding</keyword>